<dbReference type="InterPro" id="IPR047347">
    <property type="entry name" value="YvaQ-like_sensor"/>
</dbReference>
<feature type="region of interest" description="Disordered" evidence="5">
    <location>
        <begin position="463"/>
        <end position="486"/>
    </location>
</feature>
<feature type="compositionally biased region" description="Polar residues" evidence="5">
    <location>
        <begin position="504"/>
        <end position="514"/>
    </location>
</feature>
<dbReference type="Pfam" id="PF00672">
    <property type="entry name" value="HAMP"/>
    <property type="match status" value="1"/>
</dbReference>
<dbReference type="Pfam" id="PF12729">
    <property type="entry name" value="4HB_MCP_1"/>
    <property type="match status" value="1"/>
</dbReference>
<dbReference type="PANTHER" id="PTHR43531">
    <property type="entry name" value="PROTEIN ICFG"/>
    <property type="match status" value="1"/>
</dbReference>
<dbReference type="InterPro" id="IPR003660">
    <property type="entry name" value="HAMP_dom"/>
</dbReference>
<dbReference type="SMART" id="SM00304">
    <property type="entry name" value="HAMP"/>
    <property type="match status" value="1"/>
</dbReference>
<dbReference type="PANTHER" id="PTHR43531:SF11">
    <property type="entry name" value="METHYL-ACCEPTING CHEMOTAXIS PROTEIN 3"/>
    <property type="match status" value="1"/>
</dbReference>
<comment type="caution">
    <text evidence="9">The sequence shown here is derived from an EMBL/GenBank/DDBJ whole genome shotgun (WGS) entry which is preliminary data.</text>
</comment>
<dbReference type="PROSITE" id="PS50111">
    <property type="entry name" value="CHEMOTAXIS_TRANSDUC_2"/>
    <property type="match status" value="1"/>
</dbReference>
<evidence type="ECO:0000259" key="8">
    <source>
        <dbReference type="PROSITE" id="PS50885"/>
    </source>
</evidence>
<evidence type="ECO:0000313" key="10">
    <source>
        <dbReference type="Proteomes" id="UP000287410"/>
    </source>
</evidence>
<protein>
    <submittedName>
        <fullName evidence="9">Methyl-accepting chemotaxis protein</fullName>
    </submittedName>
</protein>
<evidence type="ECO:0000313" key="9">
    <source>
        <dbReference type="EMBL" id="RUO31911.1"/>
    </source>
</evidence>
<dbReference type="InterPro" id="IPR051310">
    <property type="entry name" value="MCP_chemotaxis"/>
</dbReference>
<evidence type="ECO:0000256" key="5">
    <source>
        <dbReference type="SAM" id="MobiDB-lite"/>
    </source>
</evidence>
<dbReference type="InterPro" id="IPR024478">
    <property type="entry name" value="HlyB_4HB_MCP"/>
</dbReference>
<feature type="compositionally biased region" description="Basic and acidic residues" evidence="5">
    <location>
        <begin position="515"/>
        <end position="531"/>
    </location>
</feature>
<dbReference type="InterPro" id="IPR004090">
    <property type="entry name" value="Chemotax_Me-accpt_rcpt"/>
</dbReference>
<proteinExistence type="inferred from homology"/>
<dbReference type="PRINTS" id="PR00260">
    <property type="entry name" value="CHEMTRNSDUCR"/>
</dbReference>
<feature type="domain" description="HAMP" evidence="8">
    <location>
        <begin position="211"/>
        <end position="263"/>
    </location>
</feature>
<feature type="region of interest" description="Disordered" evidence="5">
    <location>
        <begin position="279"/>
        <end position="304"/>
    </location>
</feature>
<dbReference type="CDD" id="cd06225">
    <property type="entry name" value="HAMP"/>
    <property type="match status" value="1"/>
</dbReference>
<dbReference type="PROSITE" id="PS50885">
    <property type="entry name" value="HAMP"/>
    <property type="match status" value="1"/>
</dbReference>
<reference evidence="9 10" key="1">
    <citation type="journal article" date="2018" name="Front. Microbiol.">
        <title>Genome-Based Analysis Reveals the Taxonomy and Diversity of the Family Idiomarinaceae.</title>
        <authorList>
            <person name="Liu Y."/>
            <person name="Lai Q."/>
            <person name="Shao Z."/>
        </authorList>
    </citation>
    <scope>NUCLEOTIDE SEQUENCE [LARGE SCALE GENOMIC DNA]</scope>
    <source>
        <strain evidence="9 10">GBSy1</strain>
    </source>
</reference>
<name>A0ABY0C237_9GAMM</name>
<dbReference type="Proteomes" id="UP000287410">
    <property type="component" value="Unassembled WGS sequence"/>
</dbReference>
<keyword evidence="2 4" id="KW-0807">Transducer</keyword>
<dbReference type="CDD" id="cd19411">
    <property type="entry name" value="MCP2201-like_sensor"/>
    <property type="match status" value="1"/>
</dbReference>
<feature type="domain" description="Methyl-accepting transducer" evidence="7">
    <location>
        <begin position="268"/>
        <end position="483"/>
    </location>
</feature>
<evidence type="ECO:0000256" key="4">
    <source>
        <dbReference type="PROSITE-ProRule" id="PRU00284"/>
    </source>
</evidence>
<feature type="compositionally biased region" description="Low complexity" evidence="5">
    <location>
        <begin position="279"/>
        <end position="299"/>
    </location>
</feature>
<keyword evidence="1" id="KW-0145">Chemotaxis</keyword>
<sequence>MFKNLRISLKLGIGYAILTALIVAIAAIALQALNASNGDLDLIANDRYPNTRAANFVLHETNITARAVRNLMLVDGAAERQAQLDRIDNARAEAVRWTNDLDNRIVTENGQRLMDRITAAQRAFRPELDTVVDLAMAGRLEEAVEHLLTDAQAPQDEYFAAAEEMLAHQERLINENEAEAMNSFDAAFRLMIIIAVGAVVIAIFLALVITKGITGPVAMARDAAEKLADGDLRVELDTNRKDEIGQMMQALQAMVNKLGQVIRDVGSASDSLASASEEVSATAQSLSQGSSEQASSVEETTSSIEQMSASITQNTENAKITDNMASKAASEAQEGGDAVGETVDAMKSIAEKISIVDDIAYQTNLLALNAAIEAARAGEHGKGFAVVAAEVRKLAERSQVAAQEIGEVAGSSVKLAERAGNLLNEMVPSIQKTSDLVQEINAASEEQSSGATQINAAMEQLNSITQQSASSSEELASTSEEMSSQAEQLQQLMAFFKLDRNARQSEQNSASSNTNRDKQSSSVEKGTRRELPVAARKSGEADGLAALADDEAEFVRF</sequence>
<dbReference type="Pfam" id="PF00015">
    <property type="entry name" value="MCPsignal"/>
    <property type="match status" value="1"/>
</dbReference>
<dbReference type="RefSeq" id="WP_126788110.1">
    <property type="nucleotide sequence ID" value="NZ_PIPN01000001.1"/>
</dbReference>
<accession>A0ABY0C237</accession>
<gene>
    <name evidence="9" type="ORF">CWE12_02630</name>
</gene>
<keyword evidence="6" id="KW-1133">Transmembrane helix</keyword>
<evidence type="ECO:0000256" key="3">
    <source>
        <dbReference type="ARBA" id="ARBA00029447"/>
    </source>
</evidence>
<evidence type="ECO:0000256" key="1">
    <source>
        <dbReference type="ARBA" id="ARBA00022500"/>
    </source>
</evidence>
<dbReference type="SMART" id="SM00283">
    <property type="entry name" value="MA"/>
    <property type="match status" value="1"/>
</dbReference>
<feature type="transmembrane region" description="Helical" evidence="6">
    <location>
        <begin position="12"/>
        <end position="33"/>
    </location>
</feature>
<organism evidence="9 10">
    <name type="scientific">Aliidiomarina sedimenti</name>
    <dbReference type="NCBI Taxonomy" id="1933879"/>
    <lineage>
        <taxon>Bacteria</taxon>
        <taxon>Pseudomonadati</taxon>
        <taxon>Pseudomonadota</taxon>
        <taxon>Gammaproteobacteria</taxon>
        <taxon>Alteromonadales</taxon>
        <taxon>Idiomarinaceae</taxon>
        <taxon>Aliidiomarina</taxon>
    </lineage>
</organism>
<keyword evidence="6" id="KW-0812">Transmembrane</keyword>
<keyword evidence="6" id="KW-0472">Membrane</keyword>
<dbReference type="InterPro" id="IPR004089">
    <property type="entry name" value="MCPsignal_dom"/>
</dbReference>
<comment type="similarity">
    <text evidence="3">Belongs to the methyl-accepting chemotaxis (MCP) protein family.</text>
</comment>
<evidence type="ECO:0000256" key="6">
    <source>
        <dbReference type="SAM" id="Phobius"/>
    </source>
</evidence>
<feature type="compositionally biased region" description="Low complexity" evidence="5">
    <location>
        <begin position="468"/>
        <end position="484"/>
    </location>
</feature>
<dbReference type="EMBL" id="PIPN01000001">
    <property type="protein sequence ID" value="RUO31911.1"/>
    <property type="molecule type" value="Genomic_DNA"/>
</dbReference>
<dbReference type="Gene3D" id="1.10.287.950">
    <property type="entry name" value="Methyl-accepting chemotaxis protein"/>
    <property type="match status" value="1"/>
</dbReference>
<dbReference type="SUPFAM" id="SSF58104">
    <property type="entry name" value="Methyl-accepting chemotaxis protein (MCP) signaling domain"/>
    <property type="match status" value="1"/>
</dbReference>
<feature type="transmembrane region" description="Helical" evidence="6">
    <location>
        <begin position="186"/>
        <end position="209"/>
    </location>
</feature>
<evidence type="ECO:0000259" key="7">
    <source>
        <dbReference type="PROSITE" id="PS50111"/>
    </source>
</evidence>
<feature type="region of interest" description="Disordered" evidence="5">
    <location>
        <begin position="501"/>
        <end position="543"/>
    </location>
</feature>
<keyword evidence="10" id="KW-1185">Reference proteome</keyword>
<evidence type="ECO:0000256" key="2">
    <source>
        <dbReference type="ARBA" id="ARBA00023224"/>
    </source>
</evidence>